<dbReference type="EMBL" id="JAATIQ010000438">
    <property type="protein sequence ID" value="KAF4355893.1"/>
    <property type="molecule type" value="Genomic_DNA"/>
</dbReference>
<organism evidence="3 4">
    <name type="scientific">Cannabis sativa</name>
    <name type="common">Hemp</name>
    <name type="synonym">Marijuana</name>
    <dbReference type="NCBI Taxonomy" id="3483"/>
    <lineage>
        <taxon>Eukaryota</taxon>
        <taxon>Viridiplantae</taxon>
        <taxon>Streptophyta</taxon>
        <taxon>Embryophyta</taxon>
        <taxon>Tracheophyta</taxon>
        <taxon>Spermatophyta</taxon>
        <taxon>Magnoliopsida</taxon>
        <taxon>eudicotyledons</taxon>
        <taxon>Gunneridae</taxon>
        <taxon>Pentapetalae</taxon>
        <taxon>rosids</taxon>
        <taxon>fabids</taxon>
        <taxon>Rosales</taxon>
        <taxon>Cannabaceae</taxon>
        <taxon>Cannabis</taxon>
    </lineage>
</organism>
<dbReference type="GO" id="GO:0008270">
    <property type="term" value="F:zinc ion binding"/>
    <property type="evidence" value="ECO:0007669"/>
    <property type="project" value="UniProtKB-KW"/>
</dbReference>
<evidence type="ECO:0000313" key="4">
    <source>
        <dbReference type="Proteomes" id="UP000583929"/>
    </source>
</evidence>
<evidence type="ECO:0000256" key="1">
    <source>
        <dbReference type="PROSITE-ProRule" id="PRU00047"/>
    </source>
</evidence>
<dbReference type="PROSITE" id="PS50158">
    <property type="entry name" value="ZF_CCHC"/>
    <property type="match status" value="1"/>
</dbReference>
<gene>
    <name evidence="3" type="ORF">G4B88_030284</name>
</gene>
<accession>A0A7J6EBR8</accession>
<dbReference type="SMART" id="SM00343">
    <property type="entry name" value="ZnF_C2HC"/>
    <property type="match status" value="1"/>
</dbReference>
<reference evidence="3 4" key="1">
    <citation type="journal article" date="2020" name="bioRxiv">
        <title>Sequence and annotation of 42 cannabis genomes reveals extensive copy number variation in cannabinoid synthesis and pathogen resistance genes.</title>
        <authorList>
            <person name="Mckernan K.J."/>
            <person name="Helbert Y."/>
            <person name="Kane L.T."/>
            <person name="Ebling H."/>
            <person name="Zhang L."/>
            <person name="Liu B."/>
            <person name="Eaton Z."/>
            <person name="Mclaughlin S."/>
            <person name="Kingan S."/>
            <person name="Baybayan P."/>
            <person name="Concepcion G."/>
            <person name="Jordan M."/>
            <person name="Riva A."/>
            <person name="Barbazuk W."/>
            <person name="Harkins T."/>
        </authorList>
    </citation>
    <scope>NUCLEOTIDE SEQUENCE [LARGE SCALE GENOMIC DNA]</scope>
    <source>
        <strain evidence="4">cv. Jamaican Lion 4</strain>
        <tissue evidence="3">Leaf</tissue>
    </source>
</reference>
<comment type="caution">
    <text evidence="3">The sequence shown here is derived from an EMBL/GenBank/DDBJ whole genome shotgun (WGS) entry which is preliminary data.</text>
</comment>
<keyword evidence="4" id="KW-1185">Reference proteome</keyword>
<dbReference type="InterPro" id="IPR001878">
    <property type="entry name" value="Znf_CCHC"/>
</dbReference>
<proteinExistence type="predicted"/>
<evidence type="ECO:0000313" key="3">
    <source>
        <dbReference type="EMBL" id="KAF4355893.1"/>
    </source>
</evidence>
<feature type="domain" description="CCHC-type" evidence="2">
    <location>
        <begin position="249"/>
        <end position="262"/>
    </location>
</feature>
<keyword evidence="1" id="KW-0862">Zinc</keyword>
<dbReference type="SUPFAM" id="SSF57756">
    <property type="entry name" value="Retrovirus zinc finger-like domains"/>
    <property type="match status" value="1"/>
</dbReference>
<protein>
    <recommendedName>
        <fullName evidence="2">CCHC-type domain-containing protein</fullName>
    </recommendedName>
</protein>
<dbReference type="Pfam" id="PF14392">
    <property type="entry name" value="zf-CCHC_4"/>
    <property type="match status" value="1"/>
</dbReference>
<keyword evidence="1" id="KW-0863">Zinc-finger</keyword>
<dbReference type="InterPro" id="IPR040256">
    <property type="entry name" value="At4g02000-like"/>
</dbReference>
<name>A0A7J6EBR8_CANSA</name>
<dbReference type="GO" id="GO:0003676">
    <property type="term" value="F:nucleic acid binding"/>
    <property type="evidence" value="ECO:0007669"/>
    <property type="project" value="InterPro"/>
</dbReference>
<dbReference type="InterPro" id="IPR025836">
    <property type="entry name" value="Zn_knuckle_CX2CX4HX4C"/>
</dbReference>
<dbReference type="AlphaFoldDB" id="A0A7J6EBR8"/>
<dbReference type="InterPro" id="IPR036875">
    <property type="entry name" value="Znf_CCHC_sf"/>
</dbReference>
<dbReference type="PANTHER" id="PTHR31286">
    <property type="entry name" value="GLYCINE-RICH CELL WALL STRUCTURAL PROTEIN 1.8-LIKE"/>
    <property type="match status" value="1"/>
</dbReference>
<sequence>MSRDLRGKQVKINEVVFSLDWSSLPSATKGYRSSSLVIDNPAMDELLSKTNQLHVSNEDDWEVDQSLSSTIAKNTLRERLWSNTNHSRSFLKKVLGRIWRLKEADWNVKIQEKYESGMFLTFSFVSEQDQSRILSKMPWYLSNGVLILGKMVNTNELWRNDLTTFLIWERILGVPIDYLTEKNTLRLASMAGTVITVQNSDVAKIVMNGFYRFQIWMSINKPVWPGFLLPCGGTRKWIACKYEELPFMCFRCGKIGHSQKDCSSEFKEITREGGRQAKAYGTWLKVDNAIRDGFHEEGNNTRKEIQLEATETQGNLQPKQGQKTSNSFALLVEKNGQEMEDRNVVQGQKNQERIQMVAMEREATENGIREETEKRNVGNLTQQDENGRGKRRIVESEEEMGVGKLQKIVNPPMNESGASNLFEVLIDYSQEVMRKAGGPSFVLGLAKKQSQRNKDESYPP</sequence>
<dbReference type="Proteomes" id="UP000583929">
    <property type="component" value="Unassembled WGS sequence"/>
</dbReference>
<keyword evidence="1" id="KW-0479">Metal-binding</keyword>
<evidence type="ECO:0000259" key="2">
    <source>
        <dbReference type="PROSITE" id="PS50158"/>
    </source>
</evidence>
<dbReference type="PANTHER" id="PTHR31286:SF167">
    <property type="entry name" value="OS09G0268800 PROTEIN"/>
    <property type="match status" value="1"/>
</dbReference>